<evidence type="ECO:0000313" key="2">
    <source>
        <dbReference type="Proteomes" id="UP000276254"/>
    </source>
</evidence>
<sequence length="141" mass="15492">MSEGIRTPELEAILIDGISDGIPLRQLCRTHGIGKSTVYDWMADDKEFAGRFARAREIGFDAIAADCLDIADDVSNDTKIVGEDEREVANTEWISRSKLRVETRLKLLAKWDPKRYGDKIQHTGDGGGAIGITITSDDAAL</sequence>
<dbReference type="RefSeq" id="WP_121155246.1">
    <property type="nucleotide sequence ID" value="NZ_CP032829.1"/>
</dbReference>
<dbReference type="InterPro" id="IPR048683">
    <property type="entry name" value="Sf6_terminase"/>
</dbReference>
<name>A0A494TKU9_SPHPE</name>
<dbReference type="OrthoDB" id="7573036at2"/>
<gene>
    <name evidence="1" type="ORF">D3Y57_19150</name>
</gene>
<organism evidence="1 2">
    <name type="scientific">Sphingomonas paeninsulae</name>
    <dbReference type="NCBI Taxonomy" id="2319844"/>
    <lineage>
        <taxon>Bacteria</taxon>
        <taxon>Pseudomonadati</taxon>
        <taxon>Pseudomonadota</taxon>
        <taxon>Alphaproteobacteria</taxon>
        <taxon>Sphingomonadales</taxon>
        <taxon>Sphingomonadaceae</taxon>
        <taxon>Sphingomonas</taxon>
    </lineage>
</organism>
<evidence type="ECO:0000313" key="1">
    <source>
        <dbReference type="EMBL" id="AYJ87653.1"/>
    </source>
</evidence>
<dbReference type="Pfam" id="PF20901">
    <property type="entry name" value="Sf6_terminase"/>
    <property type="match status" value="1"/>
</dbReference>
<proteinExistence type="predicted"/>
<dbReference type="Gene3D" id="1.10.10.60">
    <property type="entry name" value="Homeodomain-like"/>
    <property type="match status" value="1"/>
</dbReference>
<dbReference type="KEGG" id="spha:D3Y57_19150"/>
<dbReference type="EMBL" id="CP032829">
    <property type="protein sequence ID" value="AYJ87653.1"/>
    <property type="molecule type" value="Genomic_DNA"/>
</dbReference>
<dbReference type="Proteomes" id="UP000276254">
    <property type="component" value="Chromosome"/>
</dbReference>
<dbReference type="AlphaFoldDB" id="A0A494TKU9"/>
<accession>A0A494TKU9</accession>
<reference evidence="1 2" key="1">
    <citation type="submission" date="2018-09" db="EMBL/GenBank/DDBJ databases">
        <title>Sphingomonas peninsula sp. nov., isolated from fildes peninsula, Antarctic soil.</title>
        <authorList>
            <person name="Yingchao G."/>
        </authorList>
    </citation>
    <scope>NUCLEOTIDE SEQUENCE [LARGE SCALE GENOMIC DNA]</scope>
    <source>
        <strain evidence="1 2">YZ-8</strain>
    </source>
</reference>
<protein>
    <submittedName>
        <fullName evidence="1">Uncharacterized protein</fullName>
    </submittedName>
</protein>
<keyword evidence="2" id="KW-1185">Reference proteome</keyword>